<evidence type="ECO:0000259" key="1">
    <source>
        <dbReference type="Pfam" id="PF01609"/>
    </source>
</evidence>
<protein>
    <submittedName>
        <fullName evidence="3">Transposase IS4 family protein</fullName>
    </submittedName>
</protein>
<dbReference type="NCBIfam" id="NF033580">
    <property type="entry name" value="transpos_IS5_3"/>
    <property type="match status" value="1"/>
</dbReference>
<dbReference type="eggNOG" id="COG3293">
    <property type="taxonomic scope" value="Bacteria"/>
</dbReference>
<keyword evidence="4" id="KW-1185">Reference proteome</keyword>
<reference evidence="4" key="1">
    <citation type="journal article" date="2013" name="Proc. Natl. Acad. Sci. U.S.A.">
        <title>Improving the coverage of the cyanobacterial phylum using diversity-driven genome sequencing.</title>
        <authorList>
            <person name="Shih P.M."/>
            <person name="Wu D."/>
            <person name="Latifi A."/>
            <person name="Axen S.D."/>
            <person name="Fewer D.P."/>
            <person name="Talla E."/>
            <person name="Calteau A."/>
            <person name="Cai F."/>
            <person name="Tandeau de Marsac N."/>
            <person name="Rippka R."/>
            <person name="Herdman M."/>
            <person name="Sivonen K."/>
            <person name="Coursin T."/>
            <person name="Laurent T."/>
            <person name="Goodwin L."/>
            <person name="Nolan M."/>
            <person name="Davenport K.W."/>
            <person name="Han C.S."/>
            <person name="Rubin E.M."/>
            <person name="Eisen J.A."/>
            <person name="Woyke T."/>
            <person name="Gugger M."/>
            <person name="Kerfeld C.A."/>
        </authorList>
    </citation>
    <scope>NUCLEOTIDE SEQUENCE [LARGE SCALE GENOMIC DNA]</scope>
    <source>
        <strain evidence="4">ATCC 29140 / PCC 7202</strain>
    </source>
</reference>
<dbReference type="EMBL" id="CP003940">
    <property type="protein sequence ID" value="AFZ47102.1"/>
    <property type="molecule type" value="Genomic_DNA"/>
</dbReference>
<dbReference type="InterPro" id="IPR002559">
    <property type="entry name" value="Transposase_11"/>
</dbReference>
<sequence>MTRLSYDTDLTDYQWEILKLLIPPAKTGGRNRSVNIREVVNAIFYLLANGIKWRAMPHDFPKWQTVYTYFRGWESDGTWRGINQQLREQVRIEAGRNSKPSAGSIDSQSVKTAMGGEEIGFDGGKKVKGRKRTILVDTMGLVLDLCVHGAKRSDHQGMELLATFTSQFWACLKIIWVDSTFAGKEFIATIHREFGWKLEHVKRTDEKPGFTVIPKR</sequence>
<dbReference type="PANTHER" id="PTHR30007">
    <property type="entry name" value="PHP DOMAIN PROTEIN"/>
    <property type="match status" value="1"/>
</dbReference>
<organism evidence="3 4">
    <name type="scientific">Cyanobacterium stanieri (strain ATCC 29140 / PCC 7202)</name>
    <dbReference type="NCBI Taxonomy" id="292563"/>
    <lineage>
        <taxon>Bacteria</taxon>
        <taxon>Bacillati</taxon>
        <taxon>Cyanobacteriota</taxon>
        <taxon>Cyanophyceae</taxon>
        <taxon>Oscillatoriophycideae</taxon>
        <taxon>Chroococcales</taxon>
        <taxon>Geminocystaceae</taxon>
        <taxon>Cyanobacterium</taxon>
    </lineage>
</organism>
<gene>
    <name evidence="3" type="ordered locus">Cyast_1135</name>
</gene>
<accession>K9YKW2</accession>
<dbReference type="GO" id="GO:0004803">
    <property type="term" value="F:transposase activity"/>
    <property type="evidence" value="ECO:0007669"/>
    <property type="project" value="InterPro"/>
</dbReference>
<evidence type="ECO:0000313" key="4">
    <source>
        <dbReference type="Proteomes" id="UP000010483"/>
    </source>
</evidence>
<feature type="domain" description="Insertion element IS402-like" evidence="2">
    <location>
        <begin position="10"/>
        <end position="82"/>
    </location>
</feature>
<dbReference type="InterPro" id="IPR025161">
    <property type="entry name" value="IS402-like_dom"/>
</dbReference>
<dbReference type="Pfam" id="PF01609">
    <property type="entry name" value="DDE_Tnp_1"/>
    <property type="match status" value="1"/>
</dbReference>
<dbReference type="Proteomes" id="UP000010483">
    <property type="component" value="Chromosome"/>
</dbReference>
<proteinExistence type="predicted"/>
<dbReference type="PANTHER" id="PTHR30007:SF0">
    <property type="entry name" value="TRANSPOSASE"/>
    <property type="match status" value="1"/>
</dbReference>
<dbReference type="HOGENOM" id="CLU_055261_0_0_3"/>
<dbReference type="PATRIC" id="fig|292563.3.peg.1191"/>
<dbReference type="GO" id="GO:0003677">
    <property type="term" value="F:DNA binding"/>
    <property type="evidence" value="ECO:0007669"/>
    <property type="project" value="InterPro"/>
</dbReference>
<feature type="domain" description="Transposase IS4-like" evidence="1">
    <location>
        <begin position="98"/>
        <end position="210"/>
    </location>
</feature>
<dbReference type="AlphaFoldDB" id="K9YKW2"/>
<dbReference type="KEGG" id="csn:Cyast_1135"/>
<dbReference type="Pfam" id="PF13340">
    <property type="entry name" value="DUF4096"/>
    <property type="match status" value="1"/>
</dbReference>
<evidence type="ECO:0000313" key="3">
    <source>
        <dbReference type="EMBL" id="AFZ47102.1"/>
    </source>
</evidence>
<dbReference type="BioCyc" id="CSTA292563:G1353-1143-MONOMER"/>
<name>K9YKW2_CYASC</name>
<dbReference type="GO" id="GO:0006313">
    <property type="term" value="P:DNA transposition"/>
    <property type="evidence" value="ECO:0007669"/>
    <property type="project" value="InterPro"/>
</dbReference>
<evidence type="ECO:0000259" key="2">
    <source>
        <dbReference type="Pfam" id="PF13340"/>
    </source>
</evidence>